<feature type="chain" id="PRO_5030511009" description="BT-3987-like N-terminal domain-containing protein" evidence="1">
    <location>
        <begin position="20"/>
        <end position="320"/>
    </location>
</feature>
<keyword evidence="1" id="KW-0732">Signal</keyword>
<dbReference type="PROSITE" id="PS51257">
    <property type="entry name" value="PROKAR_LIPOPROTEIN"/>
    <property type="match status" value="1"/>
</dbReference>
<dbReference type="Pfam" id="PF08522">
    <property type="entry name" value="BT_3987-like_N"/>
    <property type="match status" value="1"/>
</dbReference>
<proteinExistence type="predicted"/>
<dbReference type="AlphaFoldDB" id="A0A7W9E1D6"/>
<sequence length="320" mass="33850">MKRYLNKYTVLLLITSVLASSCTKEDGIFTDGGSSGIVELQLPARTTSTIYAIASRSFATQDEVDFPIAINYTGVNGTPADVVVNVDVNSTAVTQYNDASGTAYTTLPANLYTVTSTNVSIPKGTKTGTFLIKLKTSLFDFSKSYALGVTIKSSSSGTVSGNYSTGIYRVIAKNAYEGDYKVTGWFFHPTAGRPLNLVKKLATTGKLSVSAPLGDLGSSNYSFEFTVDGNALTGYKATGATPGGLNSGFLTADHPEASSSWANNPASADQPGQGQWKTATYNNTYDAASGTFFLAYGYIGSGGTGQSGWSRQVYEKWVKQ</sequence>
<evidence type="ECO:0000313" key="4">
    <source>
        <dbReference type="Proteomes" id="UP000537204"/>
    </source>
</evidence>
<feature type="domain" description="BT-3987-like N-terminal" evidence="2">
    <location>
        <begin position="52"/>
        <end position="156"/>
    </location>
</feature>
<comment type="caution">
    <text evidence="3">The sequence shown here is derived from an EMBL/GenBank/DDBJ whole genome shotgun (WGS) entry which is preliminary data.</text>
</comment>
<evidence type="ECO:0000256" key="1">
    <source>
        <dbReference type="SAM" id="SignalP"/>
    </source>
</evidence>
<dbReference type="EMBL" id="JACHCE010000007">
    <property type="protein sequence ID" value="MBB5638229.1"/>
    <property type="molecule type" value="Genomic_DNA"/>
</dbReference>
<dbReference type="Gene3D" id="2.60.40.1740">
    <property type="entry name" value="hypothetical protein (bacova_03559)"/>
    <property type="match status" value="1"/>
</dbReference>
<feature type="signal peptide" evidence="1">
    <location>
        <begin position="1"/>
        <end position="19"/>
    </location>
</feature>
<reference evidence="3 4" key="1">
    <citation type="submission" date="2020-08" db="EMBL/GenBank/DDBJ databases">
        <title>Genomic Encyclopedia of Type Strains, Phase IV (KMG-V): Genome sequencing to study the core and pangenomes of soil and plant-associated prokaryotes.</title>
        <authorList>
            <person name="Whitman W."/>
        </authorList>
    </citation>
    <scope>NUCLEOTIDE SEQUENCE [LARGE SCALE GENOMIC DNA]</scope>
    <source>
        <strain evidence="3 4">S3M1</strain>
    </source>
</reference>
<evidence type="ECO:0000259" key="2">
    <source>
        <dbReference type="Pfam" id="PF08522"/>
    </source>
</evidence>
<evidence type="ECO:0000313" key="3">
    <source>
        <dbReference type="EMBL" id="MBB5638229.1"/>
    </source>
</evidence>
<dbReference type="InterPro" id="IPR013728">
    <property type="entry name" value="BT_3987-like_N"/>
</dbReference>
<protein>
    <recommendedName>
        <fullName evidence="2">BT-3987-like N-terminal domain-containing protein</fullName>
    </recommendedName>
</protein>
<organism evidence="3 4">
    <name type="scientific">Pedobacter cryoconitis</name>
    <dbReference type="NCBI Taxonomy" id="188932"/>
    <lineage>
        <taxon>Bacteria</taxon>
        <taxon>Pseudomonadati</taxon>
        <taxon>Bacteroidota</taxon>
        <taxon>Sphingobacteriia</taxon>
        <taxon>Sphingobacteriales</taxon>
        <taxon>Sphingobacteriaceae</taxon>
        <taxon>Pedobacter</taxon>
    </lineage>
</organism>
<gene>
    <name evidence="3" type="ORF">HDE68_004155</name>
</gene>
<name>A0A7W9E1D6_9SPHI</name>
<dbReference type="Proteomes" id="UP000537204">
    <property type="component" value="Unassembled WGS sequence"/>
</dbReference>
<dbReference type="RefSeq" id="WP_183884061.1">
    <property type="nucleotide sequence ID" value="NZ_JACHCE010000007.1"/>
</dbReference>
<accession>A0A7W9E1D6</accession>